<dbReference type="GO" id="GO:0005829">
    <property type="term" value="C:cytosol"/>
    <property type="evidence" value="ECO:0007669"/>
    <property type="project" value="TreeGrafter"/>
</dbReference>
<dbReference type="Proteomes" id="UP000093129">
    <property type="component" value="Unassembled WGS sequence"/>
</dbReference>
<dbReference type="GO" id="GO:0046872">
    <property type="term" value="F:metal ion binding"/>
    <property type="evidence" value="ECO:0007669"/>
    <property type="project" value="UniProtKB-KW"/>
</dbReference>
<comment type="cofactor">
    <cofactor evidence="1">
        <name>[4Fe-4S] cluster</name>
        <dbReference type="ChEBI" id="CHEBI:49883"/>
    </cofactor>
</comment>
<dbReference type="EMBL" id="CP059488">
    <property type="protein sequence ID" value="QQD71732.1"/>
    <property type="molecule type" value="Genomic_DNA"/>
</dbReference>
<reference evidence="7" key="1">
    <citation type="submission" date="2014-03" db="EMBL/GenBank/DDBJ databases">
        <authorList>
            <person name="Genoscope - CEA"/>
        </authorList>
    </citation>
    <scope>NUCLEOTIDE SEQUENCE [LARGE SCALE GENOMIC DNA]</scope>
    <source>
        <strain evidence="7">CF27</strain>
    </source>
</reference>
<evidence type="ECO:0000256" key="1">
    <source>
        <dbReference type="ARBA" id="ARBA00001966"/>
    </source>
</evidence>
<dbReference type="PANTHER" id="PTHR43409">
    <property type="entry name" value="ANAEROBIC MAGNESIUM-PROTOPORPHYRIN IX MONOMETHYL ESTER CYCLASE-RELATED"/>
    <property type="match status" value="1"/>
</dbReference>
<dbReference type="InterPro" id="IPR058240">
    <property type="entry name" value="rSAM_sf"/>
</dbReference>
<dbReference type="SFLD" id="SFLDG01123">
    <property type="entry name" value="methyltransferase_(Class_B)"/>
    <property type="match status" value="1"/>
</dbReference>
<dbReference type="EMBL" id="LT841305">
    <property type="protein sequence ID" value="SMH67750.1"/>
    <property type="molecule type" value="Genomic_DNA"/>
</dbReference>
<evidence type="ECO:0000313" key="7">
    <source>
        <dbReference type="EMBL" id="CDQ11391.1"/>
    </source>
</evidence>
<dbReference type="GO" id="GO:0051539">
    <property type="term" value="F:4 iron, 4 sulfur cluster binding"/>
    <property type="evidence" value="ECO:0007669"/>
    <property type="project" value="UniProtKB-KW"/>
</dbReference>
<dbReference type="GO" id="GO:0003824">
    <property type="term" value="F:catalytic activity"/>
    <property type="evidence" value="ECO:0007669"/>
    <property type="project" value="InterPro"/>
</dbReference>
<dbReference type="InterPro" id="IPR034466">
    <property type="entry name" value="Methyltransferase_Class_B"/>
</dbReference>
<dbReference type="SFLD" id="SFLDS00029">
    <property type="entry name" value="Radical_SAM"/>
    <property type="match status" value="1"/>
</dbReference>
<dbReference type="RefSeq" id="WP_035194357.1">
    <property type="nucleotide sequence ID" value="NZ_CCCS020000049.1"/>
</dbReference>
<dbReference type="InterPro" id="IPR006638">
    <property type="entry name" value="Elp3/MiaA/NifB-like_rSAM"/>
</dbReference>
<dbReference type="Gene3D" id="3.30.750.210">
    <property type="match status" value="1"/>
</dbReference>
<dbReference type="Pfam" id="PF04055">
    <property type="entry name" value="Radical_SAM"/>
    <property type="match status" value="1"/>
</dbReference>
<evidence type="ECO:0000313" key="12">
    <source>
        <dbReference type="Proteomes" id="UP000193925"/>
    </source>
</evidence>
<evidence type="ECO:0000313" key="9">
    <source>
        <dbReference type="EMBL" id="QQD71732.1"/>
    </source>
</evidence>
<dbReference type="Gene3D" id="3.30.750.200">
    <property type="match status" value="1"/>
</dbReference>
<evidence type="ECO:0000313" key="13">
    <source>
        <dbReference type="Proteomes" id="UP000595420"/>
    </source>
</evidence>
<keyword evidence="2" id="KW-0949">S-adenosyl-L-methionine</keyword>
<gene>
    <name evidence="9" type="primary">hpnJ</name>
    <name evidence="10" type="ORF">AFERRI_50952</name>
    <name evidence="7" type="ORF">AFERRI_530286</name>
    <name evidence="8" type="ORF">BBC27_04595</name>
    <name evidence="9" type="ORF">H2515_09720</name>
</gene>
<dbReference type="SUPFAM" id="SSF102114">
    <property type="entry name" value="Radical SAM enzymes"/>
    <property type="match status" value="1"/>
</dbReference>
<dbReference type="NCBIfam" id="TIGR03471">
    <property type="entry name" value="HpnJ"/>
    <property type="match status" value="1"/>
</dbReference>
<evidence type="ECO:0000256" key="5">
    <source>
        <dbReference type="ARBA" id="ARBA00023014"/>
    </source>
</evidence>
<dbReference type="InterPro" id="IPR051198">
    <property type="entry name" value="BchE-like"/>
</dbReference>
<evidence type="ECO:0000256" key="3">
    <source>
        <dbReference type="ARBA" id="ARBA00022723"/>
    </source>
</evidence>
<dbReference type="Proteomes" id="UP000193925">
    <property type="component" value="Chromosome AFERRI"/>
</dbReference>
<organism evidence="7">
    <name type="scientific">Acidithiobacillus ferrivorans</name>
    <dbReference type="NCBI Taxonomy" id="160808"/>
    <lineage>
        <taxon>Bacteria</taxon>
        <taxon>Pseudomonadati</taxon>
        <taxon>Pseudomonadota</taxon>
        <taxon>Acidithiobacillia</taxon>
        <taxon>Acidithiobacillales</taxon>
        <taxon>Acidithiobacillaceae</taxon>
        <taxon>Acidithiobacillus</taxon>
    </lineage>
</organism>
<evidence type="ECO:0000256" key="4">
    <source>
        <dbReference type="ARBA" id="ARBA00023004"/>
    </source>
</evidence>
<proteinExistence type="predicted"/>
<accession>A0A060USV5</accession>
<reference evidence="10 12" key="4">
    <citation type="submission" date="2017-03" db="EMBL/GenBank/DDBJ databases">
        <authorList>
            <person name="Regsiter A."/>
            <person name="William W."/>
        </authorList>
    </citation>
    <scope>NUCLEOTIDE SEQUENCE [LARGE SCALE GENOMIC DNA]</scope>
    <source>
        <strain evidence="10">PRJEB5721</strain>
    </source>
</reference>
<keyword evidence="4" id="KW-0408">Iron</keyword>
<sequence length="476" mass="53952">MTMKTLFLQAPSFEGFDGGAGSRYQAKREIRSFWFPTWLAQPAAMIPGSRLLDAPPGDVSVEETLQVAAAYELCIIHTSTPSFPSDVRMAELLKEHYPKMLIGMVGAKVAVEPEESLQEAATAVDFVAREEFDYTVKEIAEGRPLSEVDGITYRSSNGQIVHNPDRAMIEDMDALPFVSEVYKRDLHIEDYFIGYLKHPYISFYTGRGCRSQCTFCLWPQTVGGHRYRTRSAASVIDEVRYIQKNFPQVKEIFFDDDTFTDDRPRAEEIACGLGKLGVTWSCNAKANVPYETLKVLKENGLRLLLVGYESGDQQILNNIKKGIKIEAARKFTADCHKLGIVIHGTFILGLPGETKETIQKTIDFAKEINPHTIQVSLAAPYPGTFLYNQAKQEGWLTDEDEAHLVNDRGVQISPMSYPHLNHTEIFDSVEVMYKRFYFRAGKIAEITGEMLKSTQMMKRRLREGVEFVRFLRQRHG</sequence>
<evidence type="ECO:0000313" key="10">
    <source>
        <dbReference type="EMBL" id="SMH67750.1"/>
    </source>
</evidence>
<feature type="domain" description="Radical SAM core" evidence="6">
    <location>
        <begin position="193"/>
        <end position="419"/>
    </location>
</feature>
<reference evidence="7" key="2">
    <citation type="submission" date="2014-07" db="EMBL/GenBank/DDBJ databases">
        <title>Initial genome analysis of the psychrotolerant acidophile Acidithiobacillus ferrivorans CF27: insights into iron and sulfur oxidation pathways and into biofilm formation.</title>
        <authorList>
            <person name="Talla E."/>
            <person name="Hedrich S."/>
            <person name="Mangenot S."/>
            <person name="Ji B."/>
            <person name="Johnson D.B."/>
            <person name="Barbe V."/>
            <person name="Bonnefoy V."/>
        </authorList>
    </citation>
    <scope>NUCLEOTIDE SEQUENCE [LARGE SCALE GENOMIC DNA]</scope>
    <source>
        <strain evidence="7">CF27</strain>
    </source>
</reference>
<name>A0A060USV5_9PROT</name>
<protein>
    <submittedName>
        <fullName evidence="7">Hopanoid biosynthesis associated radical SAM protein HpnJ</fullName>
    </submittedName>
</protein>
<keyword evidence="3" id="KW-0479">Metal-binding</keyword>
<evidence type="ECO:0000256" key="2">
    <source>
        <dbReference type="ARBA" id="ARBA00022691"/>
    </source>
</evidence>
<dbReference type="AlphaFoldDB" id="A0A060USV5"/>
<evidence type="ECO:0000313" key="8">
    <source>
        <dbReference type="EMBL" id="OCB01335.1"/>
    </source>
</evidence>
<keyword evidence="5" id="KW-0411">Iron-sulfur</keyword>
<dbReference type="SMART" id="SM00729">
    <property type="entry name" value="Elp3"/>
    <property type="match status" value="1"/>
</dbReference>
<dbReference type="EMBL" id="CCCS020000049">
    <property type="protein sequence ID" value="CDQ11391.1"/>
    <property type="molecule type" value="Genomic_DNA"/>
</dbReference>
<dbReference type="InterPro" id="IPR017834">
    <property type="entry name" value="Hopanoid_synth-assoc_rSAM_HpnJ"/>
</dbReference>
<dbReference type="Proteomes" id="UP000595420">
    <property type="component" value="Chromosome"/>
</dbReference>
<dbReference type="Gene3D" id="3.40.50.280">
    <property type="entry name" value="Cobalamin-binding domain"/>
    <property type="match status" value="1"/>
</dbReference>
<keyword evidence="12" id="KW-1185">Reference proteome</keyword>
<reference evidence="8 11" key="3">
    <citation type="submission" date="2016-07" db="EMBL/GenBank/DDBJ databases">
        <title>Draft genome of a psychrotolerant acidophile Acidithiobacillus ferrivorans strain YL15.</title>
        <authorList>
            <person name="Peng T."/>
            <person name="Ma L."/>
            <person name="Nan M."/>
            <person name="An N."/>
            <person name="Wang M."/>
            <person name="Qiu G."/>
            <person name="Zeng W."/>
        </authorList>
    </citation>
    <scope>NUCLEOTIDE SEQUENCE [LARGE SCALE GENOMIC DNA]</scope>
    <source>
        <strain evidence="8 11">YL15</strain>
    </source>
</reference>
<dbReference type="EMBL" id="MASQ01000148">
    <property type="protein sequence ID" value="OCB01335.1"/>
    <property type="molecule type" value="Genomic_DNA"/>
</dbReference>
<dbReference type="PANTHER" id="PTHR43409:SF16">
    <property type="entry name" value="SLR0320 PROTEIN"/>
    <property type="match status" value="1"/>
</dbReference>
<dbReference type="InterPro" id="IPR007197">
    <property type="entry name" value="rSAM"/>
</dbReference>
<dbReference type="PROSITE" id="PS51918">
    <property type="entry name" value="RADICAL_SAM"/>
    <property type="match status" value="1"/>
</dbReference>
<dbReference type="SFLD" id="SFLDF00404">
    <property type="entry name" value="hopanetetrol_cyclitol_ether_sy"/>
    <property type="match status" value="1"/>
</dbReference>
<evidence type="ECO:0000313" key="11">
    <source>
        <dbReference type="Proteomes" id="UP000093129"/>
    </source>
</evidence>
<dbReference type="SFLD" id="SFLDG01082">
    <property type="entry name" value="B12-binding_domain_containing"/>
    <property type="match status" value="1"/>
</dbReference>
<reference evidence="9 13" key="5">
    <citation type="submission" date="2020-07" db="EMBL/GenBank/DDBJ databases">
        <title>Complete genome sequence analysis of Acidithiobacillus ferrivorans XJFY6S-08 reveals extreme environmental adaptation to alpine acid mine drainage.</title>
        <authorList>
            <person name="Yan L."/>
            <person name="Ni Y."/>
        </authorList>
    </citation>
    <scope>NUCLEOTIDE SEQUENCE [LARGE SCALE GENOMIC DNA]</scope>
    <source>
        <strain evidence="9 13">XJFY6S-08</strain>
    </source>
</reference>
<evidence type="ECO:0000259" key="6">
    <source>
        <dbReference type="PROSITE" id="PS51918"/>
    </source>
</evidence>